<gene>
    <name evidence="2" type="ORF">TVAG_105000</name>
</gene>
<keyword evidence="1" id="KW-0472">Membrane</keyword>
<feature type="transmembrane region" description="Helical" evidence="1">
    <location>
        <begin position="97"/>
        <end position="121"/>
    </location>
</feature>
<dbReference type="InParanoid" id="A2FH59"/>
<sequence length="122" mass="13439">MLKSMILFPALTFLRLLFSSFFNHFSPSRALSSIDLITSFALRNCAIAFAYFTAIFFFSSSLFFFLVSPTSTLVISCISCLTSFGTALRVFPTSTLVISYISFLTSFGTAVLVLPTSTFIIS</sequence>
<protein>
    <submittedName>
        <fullName evidence="2">Uncharacterized protein</fullName>
    </submittedName>
</protein>
<reference evidence="2" key="2">
    <citation type="journal article" date="2007" name="Science">
        <title>Draft genome sequence of the sexually transmitted pathogen Trichomonas vaginalis.</title>
        <authorList>
            <person name="Carlton J.M."/>
            <person name="Hirt R.P."/>
            <person name="Silva J.C."/>
            <person name="Delcher A.L."/>
            <person name="Schatz M."/>
            <person name="Zhao Q."/>
            <person name="Wortman J.R."/>
            <person name="Bidwell S.L."/>
            <person name="Alsmark U.C.M."/>
            <person name="Besteiro S."/>
            <person name="Sicheritz-Ponten T."/>
            <person name="Noel C.J."/>
            <person name="Dacks J.B."/>
            <person name="Foster P.G."/>
            <person name="Simillion C."/>
            <person name="Van de Peer Y."/>
            <person name="Miranda-Saavedra D."/>
            <person name="Barton G.J."/>
            <person name="Westrop G.D."/>
            <person name="Mueller S."/>
            <person name="Dessi D."/>
            <person name="Fiori P.L."/>
            <person name="Ren Q."/>
            <person name="Paulsen I."/>
            <person name="Zhang H."/>
            <person name="Bastida-Corcuera F.D."/>
            <person name="Simoes-Barbosa A."/>
            <person name="Brown M.T."/>
            <person name="Hayes R.D."/>
            <person name="Mukherjee M."/>
            <person name="Okumura C.Y."/>
            <person name="Schneider R."/>
            <person name="Smith A.J."/>
            <person name="Vanacova S."/>
            <person name="Villalvazo M."/>
            <person name="Haas B.J."/>
            <person name="Pertea M."/>
            <person name="Feldblyum T.V."/>
            <person name="Utterback T.R."/>
            <person name="Shu C.L."/>
            <person name="Osoegawa K."/>
            <person name="de Jong P.J."/>
            <person name="Hrdy I."/>
            <person name="Horvathova L."/>
            <person name="Zubacova Z."/>
            <person name="Dolezal P."/>
            <person name="Malik S.B."/>
            <person name="Logsdon J.M. Jr."/>
            <person name="Henze K."/>
            <person name="Gupta A."/>
            <person name="Wang C.C."/>
            <person name="Dunne R.L."/>
            <person name="Upcroft J.A."/>
            <person name="Upcroft P."/>
            <person name="White O."/>
            <person name="Salzberg S.L."/>
            <person name="Tang P."/>
            <person name="Chiu C.-H."/>
            <person name="Lee Y.-S."/>
            <person name="Embley T.M."/>
            <person name="Coombs G.H."/>
            <person name="Mottram J.C."/>
            <person name="Tachezy J."/>
            <person name="Fraser-Liggett C.M."/>
            <person name="Johnson P.J."/>
        </authorList>
    </citation>
    <scope>NUCLEOTIDE SEQUENCE [LARGE SCALE GENOMIC DNA]</scope>
    <source>
        <strain evidence="2">G3</strain>
    </source>
</reference>
<evidence type="ECO:0000313" key="2">
    <source>
        <dbReference type="EMBL" id="EAX95741.1"/>
    </source>
</evidence>
<dbReference type="AlphaFoldDB" id="A2FH59"/>
<keyword evidence="3" id="KW-1185">Reference proteome</keyword>
<dbReference type="RefSeq" id="XP_001308671.1">
    <property type="nucleotide sequence ID" value="XM_001308670.1"/>
</dbReference>
<feature type="transmembrane region" description="Helical" evidence="1">
    <location>
        <begin position="73"/>
        <end position="91"/>
    </location>
</feature>
<organism evidence="2 3">
    <name type="scientific">Trichomonas vaginalis (strain ATCC PRA-98 / G3)</name>
    <dbReference type="NCBI Taxonomy" id="412133"/>
    <lineage>
        <taxon>Eukaryota</taxon>
        <taxon>Metamonada</taxon>
        <taxon>Parabasalia</taxon>
        <taxon>Trichomonadida</taxon>
        <taxon>Trichomonadidae</taxon>
        <taxon>Trichomonas</taxon>
    </lineage>
</organism>
<dbReference type="KEGG" id="tva:4753513"/>
<dbReference type="VEuPathDB" id="TrichDB:TVAG_105000"/>
<evidence type="ECO:0000313" key="3">
    <source>
        <dbReference type="Proteomes" id="UP000001542"/>
    </source>
</evidence>
<reference evidence="2" key="1">
    <citation type="submission" date="2006-10" db="EMBL/GenBank/DDBJ databases">
        <authorList>
            <person name="Amadeo P."/>
            <person name="Zhao Q."/>
            <person name="Wortman J."/>
            <person name="Fraser-Liggett C."/>
            <person name="Carlton J."/>
        </authorList>
    </citation>
    <scope>NUCLEOTIDE SEQUENCE</scope>
    <source>
        <strain evidence="2">G3</strain>
    </source>
</reference>
<keyword evidence="1" id="KW-1133">Transmembrane helix</keyword>
<feature type="transmembrane region" description="Helical" evidence="1">
    <location>
        <begin position="46"/>
        <end position="66"/>
    </location>
</feature>
<dbReference type="EMBL" id="DS113790">
    <property type="protein sequence ID" value="EAX95741.1"/>
    <property type="molecule type" value="Genomic_DNA"/>
</dbReference>
<keyword evidence="1" id="KW-0812">Transmembrane</keyword>
<dbReference type="VEuPathDB" id="TrichDB:TVAGG3_0301620"/>
<proteinExistence type="predicted"/>
<dbReference type="Proteomes" id="UP000001542">
    <property type="component" value="Unassembled WGS sequence"/>
</dbReference>
<accession>A2FH59</accession>
<name>A2FH59_TRIV3</name>
<evidence type="ECO:0000256" key="1">
    <source>
        <dbReference type="SAM" id="Phobius"/>
    </source>
</evidence>